<sequence length="296" mass="32763">MPPTAPDDSTTRTTAPWFGSQPPPIPLCYSYLNSSIPRRVLQGIQRYLENYALWERPTPNDARMSWNHLRDPYQALHMAQEAWLAPVLTILNVIVTTLVRDLGLAHSRLQYDPHLFFSQHGDKDWLATAVQQPDAVQALIQVMNDAGGPQKVPVGPPSTLPQTSSPSYTTSSVPTPDIRNHLQAEGPQLDLQMQNRVIARRVSSYAPRYGIVYTGNYFLLAENVSQPFPRGPPLTLLTDGDPRVRGLGVSKIEHIVGGSDPPFRGFLALVAINAPPEMLTLRLQIPSWGSGLHCIL</sequence>
<dbReference type="Proteomes" id="UP001221757">
    <property type="component" value="Unassembled WGS sequence"/>
</dbReference>
<evidence type="ECO:0000313" key="3">
    <source>
        <dbReference type="Proteomes" id="UP001221757"/>
    </source>
</evidence>
<dbReference type="EMBL" id="JARKIE010000001">
    <property type="protein sequence ID" value="KAJ7710687.1"/>
    <property type="molecule type" value="Genomic_DNA"/>
</dbReference>
<name>A0AAD7MCJ0_MYCRO</name>
<reference evidence="2" key="1">
    <citation type="submission" date="2023-03" db="EMBL/GenBank/DDBJ databases">
        <title>Massive genome expansion in bonnet fungi (Mycena s.s.) driven by repeated elements and novel gene families across ecological guilds.</title>
        <authorList>
            <consortium name="Lawrence Berkeley National Laboratory"/>
            <person name="Harder C.B."/>
            <person name="Miyauchi S."/>
            <person name="Viragh M."/>
            <person name="Kuo A."/>
            <person name="Thoen E."/>
            <person name="Andreopoulos B."/>
            <person name="Lu D."/>
            <person name="Skrede I."/>
            <person name="Drula E."/>
            <person name="Henrissat B."/>
            <person name="Morin E."/>
            <person name="Kohler A."/>
            <person name="Barry K."/>
            <person name="LaButti K."/>
            <person name="Morin E."/>
            <person name="Salamov A."/>
            <person name="Lipzen A."/>
            <person name="Mereny Z."/>
            <person name="Hegedus B."/>
            <person name="Baldrian P."/>
            <person name="Stursova M."/>
            <person name="Weitz H."/>
            <person name="Taylor A."/>
            <person name="Grigoriev I.V."/>
            <person name="Nagy L.G."/>
            <person name="Martin F."/>
            <person name="Kauserud H."/>
        </authorList>
    </citation>
    <scope>NUCLEOTIDE SEQUENCE</scope>
    <source>
        <strain evidence="2">CBHHK067</strain>
    </source>
</reference>
<organism evidence="2 3">
    <name type="scientific">Mycena rosella</name>
    <name type="common">Pink bonnet</name>
    <name type="synonym">Agaricus rosellus</name>
    <dbReference type="NCBI Taxonomy" id="1033263"/>
    <lineage>
        <taxon>Eukaryota</taxon>
        <taxon>Fungi</taxon>
        <taxon>Dikarya</taxon>
        <taxon>Basidiomycota</taxon>
        <taxon>Agaricomycotina</taxon>
        <taxon>Agaricomycetes</taxon>
        <taxon>Agaricomycetidae</taxon>
        <taxon>Agaricales</taxon>
        <taxon>Marasmiineae</taxon>
        <taxon>Mycenaceae</taxon>
        <taxon>Mycena</taxon>
    </lineage>
</organism>
<feature type="compositionally biased region" description="Low complexity" evidence="1">
    <location>
        <begin position="160"/>
        <end position="176"/>
    </location>
</feature>
<feature type="region of interest" description="Disordered" evidence="1">
    <location>
        <begin position="147"/>
        <end position="176"/>
    </location>
</feature>
<gene>
    <name evidence="2" type="ORF">B0H17DRAFT_1123806</name>
</gene>
<keyword evidence="3" id="KW-1185">Reference proteome</keyword>
<comment type="caution">
    <text evidence="2">The sequence shown here is derived from an EMBL/GenBank/DDBJ whole genome shotgun (WGS) entry which is preliminary data.</text>
</comment>
<accession>A0AAD7MCJ0</accession>
<dbReference type="AlphaFoldDB" id="A0AAD7MCJ0"/>
<evidence type="ECO:0000256" key="1">
    <source>
        <dbReference type="SAM" id="MobiDB-lite"/>
    </source>
</evidence>
<proteinExistence type="predicted"/>
<evidence type="ECO:0000313" key="2">
    <source>
        <dbReference type="EMBL" id="KAJ7710687.1"/>
    </source>
</evidence>
<protein>
    <submittedName>
        <fullName evidence="2">Uncharacterized protein</fullName>
    </submittedName>
</protein>